<protein>
    <recommendedName>
        <fullName evidence="4">DNA topoisomerase (ATP-hydrolyzing)</fullName>
        <ecNumber evidence="4">5.6.2.2</ecNumber>
    </recommendedName>
</protein>
<evidence type="ECO:0000256" key="9">
    <source>
        <dbReference type="ARBA" id="ARBA00023235"/>
    </source>
</evidence>
<dbReference type="InterPro" id="IPR013049">
    <property type="entry name" value="Spo11/TopoVI_A_N"/>
</dbReference>
<dbReference type="InterPro" id="IPR036078">
    <property type="entry name" value="Spo11/TopoVI_A_sf"/>
</dbReference>
<dbReference type="InterPro" id="IPR002815">
    <property type="entry name" value="Spo11/TopoVI_A"/>
</dbReference>
<name>A0A137P3U1_CONC2</name>
<dbReference type="EC" id="5.6.2.2" evidence="4"/>
<keyword evidence="9 12" id="KW-0413">Isomerase</keyword>
<dbReference type="Proteomes" id="UP000070444">
    <property type="component" value="Unassembled WGS sequence"/>
</dbReference>
<evidence type="ECO:0000256" key="7">
    <source>
        <dbReference type="ARBA" id="ARBA00023029"/>
    </source>
</evidence>
<comment type="similarity">
    <text evidence="3">Belongs to the TOP6A family.</text>
</comment>
<dbReference type="PRINTS" id="PR01550">
    <property type="entry name" value="TOP6AFAMILY"/>
</dbReference>
<dbReference type="EMBL" id="KQ964526">
    <property type="protein sequence ID" value="KXN69688.1"/>
    <property type="molecule type" value="Genomic_DNA"/>
</dbReference>
<reference evidence="12 13" key="1">
    <citation type="journal article" date="2015" name="Genome Biol. Evol.">
        <title>Phylogenomic analyses indicate that early fungi evolved digesting cell walls of algal ancestors of land plants.</title>
        <authorList>
            <person name="Chang Y."/>
            <person name="Wang S."/>
            <person name="Sekimoto S."/>
            <person name="Aerts A.L."/>
            <person name="Choi C."/>
            <person name="Clum A."/>
            <person name="LaButti K.M."/>
            <person name="Lindquist E.A."/>
            <person name="Yee Ngan C."/>
            <person name="Ohm R.A."/>
            <person name="Salamov A.A."/>
            <person name="Grigoriev I.V."/>
            <person name="Spatafora J.W."/>
            <person name="Berbee M.L."/>
        </authorList>
    </citation>
    <scope>NUCLEOTIDE SEQUENCE [LARGE SCALE GENOMIC DNA]</scope>
    <source>
        <strain evidence="12 13">NRRL 28638</strain>
    </source>
</reference>
<dbReference type="GO" id="GO:0005524">
    <property type="term" value="F:ATP binding"/>
    <property type="evidence" value="ECO:0007669"/>
    <property type="project" value="InterPro"/>
</dbReference>
<evidence type="ECO:0000256" key="8">
    <source>
        <dbReference type="ARBA" id="ARBA00023125"/>
    </source>
</evidence>
<evidence type="ECO:0000313" key="13">
    <source>
        <dbReference type="Proteomes" id="UP000070444"/>
    </source>
</evidence>
<evidence type="ECO:0000256" key="4">
    <source>
        <dbReference type="ARBA" id="ARBA00012895"/>
    </source>
</evidence>
<evidence type="ECO:0000256" key="6">
    <source>
        <dbReference type="ARBA" id="ARBA00022842"/>
    </source>
</evidence>
<organism evidence="12 13">
    <name type="scientific">Conidiobolus coronatus (strain ATCC 28846 / CBS 209.66 / NRRL 28638)</name>
    <name type="common">Delacroixia coronata</name>
    <dbReference type="NCBI Taxonomy" id="796925"/>
    <lineage>
        <taxon>Eukaryota</taxon>
        <taxon>Fungi</taxon>
        <taxon>Fungi incertae sedis</taxon>
        <taxon>Zoopagomycota</taxon>
        <taxon>Entomophthoromycotina</taxon>
        <taxon>Entomophthoromycetes</taxon>
        <taxon>Entomophthorales</taxon>
        <taxon>Ancylistaceae</taxon>
        <taxon>Conidiobolus</taxon>
    </lineage>
</organism>
<evidence type="ECO:0000259" key="10">
    <source>
        <dbReference type="Pfam" id="PF04406"/>
    </source>
</evidence>
<evidence type="ECO:0000256" key="1">
    <source>
        <dbReference type="ARBA" id="ARBA00000185"/>
    </source>
</evidence>
<dbReference type="PANTHER" id="PTHR10848:SF0">
    <property type="entry name" value="MEIOTIC RECOMBINATION PROTEIN SPO11"/>
    <property type="match status" value="1"/>
</dbReference>
<evidence type="ECO:0000313" key="12">
    <source>
        <dbReference type="EMBL" id="KXN69688.1"/>
    </source>
</evidence>
<keyword evidence="5" id="KW-0479">Metal-binding</keyword>
<dbReference type="PANTHER" id="PTHR10848">
    <property type="entry name" value="MEIOTIC RECOMBINATION PROTEIN SPO11"/>
    <property type="match status" value="1"/>
</dbReference>
<dbReference type="InterPro" id="IPR034136">
    <property type="entry name" value="TOPRIM_Topo6A/Spo11"/>
</dbReference>
<comment type="catalytic activity">
    <reaction evidence="1">
        <text>ATP-dependent breakage, passage and rejoining of double-stranded DNA.</text>
        <dbReference type="EC" id="5.6.2.2"/>
    </reaction>
</comment>
<dbReference type="GO" id="GO:0046872">
    <property type="term" value="F:metal ion binding"/>
    <property type="evidence" value="ECO:0007669"/>
    <property type="project" value="UniProtKB-KW"/>
</dbReference>
<dbReference type="GO" id="GO:0042138">
    <property type="term" value="P:meiotic DNA double-strand break formation"/>
    <property type="evidence" value="ECO:0007669"/>
    <property type="project" value="TreeGrafter"/>
</dbReference>
<comment type="cofactor">
    <cofactor evidence="2">
        <name>Mg(2+)</name>
        <dbReference type="ChEBI" id="CHEBI:18420"/>
    </cofactor>
</comment>
<proteinExistence type="inferred from homology"/>
<feature type="domain" description="Topoisomerase 6 subunit A/Spo11 TOPRIM" evidence="11">
    <location>
        <begin position="252"/>
        <end position="348"/>
    </location>
</feature>
<dbReference type="InterPro" id="IPR036388">
    <property type="entry name" value="WH-like_DNA-bd_sf"/>
</dbReference>
<dbReference type="GO" id="GO:0000706">
    <property type="term" value="P:meiotic DNA double-strand break processing"/>
    <property type="evidence" value="ECO:0007669"/>
    <property type="project" value="TreeGrafter"/>
</dbReference>
<evidence type="ECO:0000256" key="5">
    <source>
        <dbReference type="ARBA" id="ARBA00022723"/>
    </source>
</evidence>
<dbReference type="Gene3D" id="3.40.1360.10">
    <property type="match status" value="1"/>
</dbReference>
<feature type="domain" description="Spo11/DNA topoisomerase VI subunit A N-terminal" evidence="10">
    <location>
        <begin position="140"/>
        <end position="197"/>
    </location>
</feature>
<dbReference type="AlphaFoldDB" id="A0A137P3U1"/>
<dbReference type="GO" id="GO:0007131">
    <property type="term" value="P:reciprocal meiotic recombination"/>
    <property type="evidence" value="ECO:0007669"/>
    <property type="project" value="TreeGrafter"/>
</dbReference>
<evidence type="ECO:0000256" key="2">
    <source>
        <dbReference type="ARBA" id="ARBA00001946"/>
    </source>
</evidence>
<sequence length="356" mass="40737">MNEIFDSRLESEEFSDISTDSSIFKDTSSDIGIDSSKDNGTDSYNDHASLLSSSYNFMENDYSTGAANSNNTDNGYLNQDSNKKAKTDNYTINNIIEDNKPMKDIEFLIIHLINQLNLGKLPSIKFNRINLNFNSISSSRKFAIILRLLSMSYELILLNFRDLYYQDVNFFSNQLTVDRGIDQICKLLNYQSYELNIVASPKGLVAGHISIITRDKSIIKPTYINQIMLIPDISVIRKLETGANRVIIVEKEDLATRSFLNKISNLNSLKLEFLVDWDPYGIEIYLCYKYGARNRKLLNTDLKCTYGVYKGLKYTQLAKKPANFNQLISLSERDKLKIQSLLSRAEVNDIEEFSLK</sequence>
<dbReference type="Gene3D" id="1.10.10.10">
    <property type="entry name" value="Winged helix-like DNA-binding domain superfamily/Winged helix DNA-binding domain"/>
    <property type="match status" value="1"/>
</dbReference>
<gene>
    <name evidence="12" type="ORF">CONCODRAFT_7845</name>
</gene>
<dbReference type="GO" id="GO:0000228">
    <property type="term" value="C:nuclear chromosome"/>
    <property type="evidence" value="ECO:0007669"/>
    <property type="project" value="TreeGrafter"/>
</dbReference>
<keyword evidence="13" id="KW-1185">Reference proteome</keyword>
<accession>A0A137P3U1</accession>
<dbReference type="GO" id="GO:0003677">
    <property type="term" value="F:DNA binding"/>
    <property type="evidence" value="ECO:0007669"/>
    <property type="project" value="UniProtKB-KW"/>
</dbReference>
<dbReference type="SUPFAM" id="SSF56726">
    <property type="entry name" value="DNA topoisomerase IV, alpha subunit"/>
    <property type="match status" value="1"/>
</dbReference>
<evidence type="ECO:0000259" key="11">
    <source>
        <dbReference type="Pfam" id="PF21180"/>
    </source>
</evidence>
<keyword evidence="8" id="KW-0238">DNA-binding</keyword>
<dbReference type="OrthoDB" id="521512at2759"/>
<dbReference type="Pfam" id="PF04406">
    <property type="entry name" value="TP6A_N"/>
    <property type="match status" value="1"/>
</dbReference>
<evidence type="ECO:0000256" key="3">
    <source>
        <dbReference type="ARBA" id="ARBA00006559"/>
    </source>
</evidence>
<keyword evidence="7" id="KW-0799">Topoisomerase</keyword>
<dbReference type="GO" id="GO:0003918">
    <property type="term" value="F:DNA topoisomerase type II (double strand cut, ATP-hydrolyzing) activity"/>
    <property type="evidence" value="ECO:0007669"/>
    <property type="project" value="UniProtKB-EC"/>
</dbReference>
<dbReference type="Pfam" id="PF21180">
    <property type="entry name" value="TOP6A-Spo11_Toprim"/>
    <property type="match status" value="1"/>
</dbReference>
<keyword evidence="6" id="KW-0460">Magnesium</keyword>
<dbReference type="STRING" id="796925.A0A137P3U1"/>